<feature type="binding site" evidence="2">
    <location>
        <position position="127"/>
    </location>
    <ligand>
        <name>a divalent metal cation</name>
        <dbReference type="ChEBI" id="CHEBI:60240"/>
    </ligand>
</feature>
<protein>
    <submittedName>
        <fullName evidence="3">DinB family protein</fullName>
    </submittedName>
</protein>
<evidence type="ECO:0000313" key="4">
    <source>
        <dbReference type="Proteomes" id="UP000727490"/>
    </source>
</evidence>
<dbReference type="InterPro" id="IPR007837">
    <property type="entry name" value="DinB"/>
</dbReference>
<evidence type="ECO:0000256" key="2">
    <source>
        <dbReference type="PIRSR" id="PIRSR607837-1"/>
    </source>
</evidence>
<keyword evidence="1 2" id="KW-0479">Metal-binding</keyword>
<evidence type="ECO:0000313" key="3">
    <source>
        <dbReference type="EMBL" id="MBW3469242.1"/>
    </source>
</evidence>
<dbReference type="Proteomes" id="UP000727490">
    <property type="component" value="Unassembled WGS sequence"/>
</dbReference>
<feature type="binding site" evidence="2">
    <location>
        <position position="123"/>
    </location>
    <ligand>
        <name>a divalent metal cation</name>
        <dbReference type="ChEBI" id="CHEBI:60240"/>
    </ligand>
</feature>
<gene>
    <name evidence="3" type="ORF">EGN73_15685</name>
</gene>
<evidence type="ECO:0000256" key="1">
    <source>
        <dbReference type="ARBA" id="ARBA00022723"/>
    </source>
</evidence>
<keyword evidence="4" id="KW-1185">Reference proteome</keyword>
<dbReference type="AlphaFoldDB" id="A0A951MEJ4"/>
<dbReference type="EMBL" id="RPHB01000007">
    <property type="protein sequence ID" value="MBW3469242.1"/>
    <property type="molecule type" value="Genomic_DNA"/>
</dbReference>
<feature type="binding site" evidence="2">
    <location>
        <position position="44"/>
    </location>
    <ligand>
        <name>a divalent metal cation</name>
        <dbReference type="ChEBI" id="CHEBI:60240"/>
    </ligand>
</feature>
<accession>A0A951MEJ4</accession>
<sequence length="148" mass="16501">MEEFLSKWEGSMQFTMDVVDKMPEDKLDYKPHESAMSFKEQILHLSGAAAGISQRFLGGPDAKDILEATPSGKEEIKAHVKLCFEYAKKVFQSVPESEWGESIEIFGGNTATKRQVMSLIDDHTTHHRGAAISYIRANGIEPPAFRGL</sequence>
<dbReference type="Pfam" id="PF05163">
    <property type="entry name" value="DinB"/>
    <property type="match status" value="1"/>
</dbReference>
<dbReference type="GO" id="GO:0046872">
    <property type="term" value="F:metal ion binding"/>
    <property type="evidence" value="ECO:0007669"/>
    <property type="project" value="UniProtKB-KW"/>
</dbReference>
<organism evidence="3 4">
    <name type="scientific">Arthrospiribacter ruber</name>
    <dbReference type="NCBI Taxonomy" id="2487934"/>
    <lineage>
        <taxon>Bacteria</taxon>
        <taxon>Pseudomonadati</taxon>
        <taxon>Bacteroidota</taxon>
        <taxon>Cytophagia</taxon>
        <taxon>Cytophagales</taxon>
        <taxon>Cyclobacteriaceae</taxon>
        <taxon>Arthrospiribacter</taxon>
    </lineage>
</organism>
<name>A0A951MEJ4_9BACT</name>
<reference evidence="3 4" key="1">
    <citation type="journal article" date="2020" name="Syst. Appl. Microbiol.">
        <title>Arthrospiribacter ruber gen. nov., sp. nov., a novel bacterium isolated from Arthrospira cultures.</title>
        <authorList>
            <person name="Waleron M."/>
            <person name="Misztak A."/>
            <person name="Waleron M.M."/>
            <person name="Furmaniak M."/>
            <person name="Mrozik A."/>
            <person name="Waleron K."/>
        </authorList>
    </citation>
    <scope>NUCLEOTIDE SEQUENCE [LARGE SCALE GENOMIC DNA]</scope>
    <source>
        <strain evidence="3 4">DPMB0001</strain>
    </source>
</reference>
<proteinExistence type="predicted"/>
<comment type="caution">
    <text evidence="3">The sequence shown here is derived from an EMBL/GenBank/DDBJ whole genome shotgun (WGS) entry which is preliminary data.</text>
</comment>